<feature type="compositionally biased region" description="Polar residues" evidence="1">
    <location>
        <begin position="1173"/>
        <end position="1184"/>
    </location>
</feature>
<organism evidence="3 4">
    <name type="scientific">Photobacterium toruni</name>
    <dbReference type="NCBI Taxonomy" id="1935446"/>
    <lineage>
        <taxon>Bacteria</taxon>
        <taxon>Pseudomonadati</taxon>
        <taxon>Pseudomonadota</taxon>
        <taxon>Gammaproteobacteria</taxon>
        <taxon>Vibrionales</taxon>
        <taxon>Vibrionaceae</taxon>
        <taxon>Photobacterium</taxon>
    </lineage>
</organism>
<sequence length="1611" mass="168927">MKIKKFTLSTSSKIAAAITITMIAVPSYAVGIVAVNGGPNVATVANGVEVINIVKPNQNGLSHNQYNQYNVNKPGAVLNNSLKAGQSQLAGQLGRNHNLQGQVASVILNEVISRNPSLLLGKQEIFGMAADYVLANPNGITCDGCGFINTNRSSLVVGNPLIENGKLDKYRIDNQNKLQINGQGLTAANVLDLIAPSVHVNGTVTADDINAISGHNLVSRDKLTVTEQKGLPHSVDSYYLGSMEAGRIRIINTNEGSGVNLEGMLHGQKLVTVDSTGNVILTGAEIKGGDVSLKGKKIHTKGKITNETTYYSSDKNYQNYRGGVDIHGKKEIQRLKRTEIVGKNISIVAADDAHLTATRVYGDNVAIQGGQVTLDSQATTQKQRDTNNNWFYSWVNNSTSTTEQTEQHATEIKASKNVHLNSTKEDVTLVGSTVKAGEKVALDSVRNIVLSGAVDKAKQETRRHLRNHTSNLITGDFHDSVEKDRLNNSELTSKGSLGINAQNNVRLQSGKAHANQDLIINAEQYVDINVQKTANKKIIKNNQTYWGGIGGGNNKNNSNKSTVSHRSEISSDGHLLISGKDGINISGSKVSGKKGGFVETKNGGLRIDNSVSTFVDTVNNRNGTAFNFTKNSEKSTQSSKIVHGSELVSDADLKILSHNNVDVVGSLVKSAGALGIDSMGAIKVAASEKVDDTNRVTTELDIEGHVKQTKDKQYSAGLHIDHKTEAEKSSSSKHIGSNIEGGKIDINAKQDVTFKGSELTTTDGDADIHGESIGFLAEQDKNTSTITKDTINGGIHLNGGIDKVGGGLDVNFGNEKTDNNQETAVVSKTNITGNLTINADKKLIQQGTVHRVDGTYQENVQDVDHLAAINKDNTTTTKSSGGVDVGVSLDYSGISRPVESAVEKVGKGDVTEAINDISSVGTPNVGVDISANGQSSKHIDNKTTVTTTQVQAGSVAINATGKVTDQGAQYTANQGSIEINADQHSNQAVHNTQFESKQETHGSGELRVATTTGQDISLDGKGEGRNSLSVTQNYQAITGVMDANNGVSVNVNKDALYQGMDIQTDNGVVSVNASGDVKFEQATNSHSTNKTEIKANIAANGGTTPGGKSAAVGLGGSYDKTAAESNSAVAGSISAGKNVQINAGHDVNIQGLKVLAQGDTSITAGNNAHFDTAHSSNSNNEMSVSGSLNLGGGKSNSKESVGKNGSFGGALDLGFKTEAKVTNQGAVLSGNKINISAGSKADDAIHSIGTQMNANDVSLSTDKGGITLESTGNEQHKNNWNLNVKANVAGGKSFAKDDQGNVNQASGVKSHNISSGLNVGVDKLNCQTNQNAYIDAKNVKLNTDTDVTLTGAKVNADAVSGYIGGSLNVESRVDNNSATTVNIDLGAGHTNDKSTSVTAKLAKVGTEHFANKIESTLDKTVDNVANKVTDKYNSFAHKYDVKQDIAGGVTFNKANNKVTLPEKIMNAKSEKTASWDQGARKVGNGVKNALSKPAGTTGHAGFGFDVVNNSSVIEQSGIATKNGINLDVEGNTYLTGGALMTDKGKVSVGSSSIHTQNVSGYNNHYGANLDIPFTVGGLTSTLVKGAMKNQPAYGASLSLKNTTIASIANKN</sequence>
<dbReference type="RefSeq" id="WP_080176293.1">
    <property type="nucleotide sequence ID" value="NZ_AP024855.1"/>
</dbReference>
<dbReference type="Pfam" id="PF05860">
    <property type="entry name" value="TPS"/>
    <property type="match status" value="1"/>
</dbReference>
<feature type="region of interest" description="Disordered" evidence="1">
    <location>
        <begin position="1167"/>
        <end position="1201"/>
    </location>
</feature>
<dbReference type="Gene3D" id="2.160.20.10">
    <property type="entry name" value="Single-stranded right-handed beta-helix, Pectin lyase-like"/>
    <property type="match status" value="1"/>
</dbReference>
<evidence type="ECO:0000313" key="4">
    <source>
        <dbReference type="Proteomes" id="UP000191116"/>
    </source>
</evidence>
<gene>
    <name evidence="3" type="primary">shlA</name>
    <name evidence="3" type="ORF">CZ814_03604</name>
</gene>
<dbReference type="EMBL" id="FUWP01000030">
    <property type="protein sequence ID" value="SKA55372.1"/>
    <property type="molecule type" value="Genomic_DNA"/>
</dbReference>
<dbReference type="GO" id="GO:0003824">
    <property type="term" value="F:catalytic activity"/>
    <property type="evidence" value="ECO:0007669"/>
    <property type="project" value="UniProtKB-ARBA"/>
</dbReference>
<dbReference type="NCBIfam" id="TIGR01901">
    <property type="entry name" value="adhes_NPXG"/>
    <property type="match status" value="1"/>
</dbReference>
<protein>
    <submittedName>
        <fullName evidence="3">Hemolysin</fullName>
    </submittedName>
</protein>
<evidence type="ECO:0000313" key="3">
    <source>
        <dbReference type="EMBL" id="SKA55372.1"/>
    </source>
</evidence>
<dbReference type="InterPro" id="IPR008638">
    <property type="entry name" value="FhaB/CdiA-like_TPS"/>
</dbReference>
<dbReference type="Pfam" id="PF13332">
    <property type="entry name" value="Fil_haemagg_2"/>
    <property type="match status" value="5"/>
</dbReference>
<feature type="region of interest" description="Disordered" evidence="1">
    <location>
        <begin position="550"/>
        <end position="570"/>
    </location>
</feature>
<name>A0A1T4URL7_9GAMM</name>
<dbReference type="InterPro" id="IPR011050">
    <property type="entry name" value="Pectin_lyase_fold/virulence"/>
</dbReference>
<dbReference type="InterPro" id="IPR025157">
    <property type="entry name" value="Hemagglutinin_rpt"/>
</dbReference>
<feature type="domain" description="Filamentous haemagglutinin FhaB/tRNA nuclease CdiA-like TPS" evidence="2">
    <location>
        <begin position="45"/>
        <end position="165"/>
    </location>
</feature>
<dbReference type="InterPro" id="IPR012334">
    <property type="entry name" value="Pectin_lyas_fold"/>
</dbReference>
<dbReference type="Proteomes" id="UP000191116">
    <property type="component" value="Unassembled WGS sequence"/>
</dbReference>
<dbReference type="SMART" id="SM00912">
    <property type="entry name" value="Haemagg_act"/>
    <property type="match status" value="1"/>
</dbReference>
<accession>A0A1T4URL7</accession>
<evidence type="ECO:0000256" key="1">
    <source>
        <dbReference type="SAM" id="MobiDB-lite"/>
    </source>
</evidence>
<evidence type="ECO:0000259" key="2">
    <source>
        <dbReference type="SMART" id="SM00912"/>
    </source>
</evidence>
<proteinExistence type="predicted"/>
<dbReference type="SUPFAM" id="SSF51126">
    <property type="entry name" value="Pectin lyase-like"/>
    <property type="match status" value="1"/>
</dbReference>
<reference evidence="3 4" key="1">
    <citation type="submission" date="2017-02" db="EMBL/GenBank/DDBJ databases">
        <authorList>
            <person name="Peterson S.W."/>
        </authorList>
    </citation>
    <scope>NUCLEOTIDE SEQUENCE [LARGE SCALE GENOMIC DNA]</scope>
    <source>
        <strain evidence="3 4">CECT 9189</strain>
    </source>
</reference>
<dbReference type="OrthoDB" id="2664633at2"/>